<keyword evidence="3" id="KW-0808">Transferase</keyword>
<gene>
    <name evidence="11" type="ORF">PECAL_5P23300</name>
</gene>
<dbReference type="SMART" id="SM00563">
    <property type="entry name" value="PlsC"/>
    <property type="match status" value="1"/>
</dbReference>
<dbReference type="EMBL" id="CAKKNE010000005">
    <property type="protein sequence ID" value="CAH0377810.1"/>
    <property type="molecule type" value="Genomic_DNA"/>
</dbReference>
<feature type="transmembrane region" description="Helical" evidence="9">
    <location>
        <begin position="300"/>
        <end position="318"/>
    </location>
</feature>
<evidence type="ECO:0000313" key="11">
    <source>
        <dbReference type="EMBL" id="CAH0377810.1"/>
    </source>
</evidence>
<feature type="transmembrane region" description="Helical" evidence="9">
    <location>
        <begin position="222"/>
        <end position="242"/>
    </location>
</feature>
<dbReference type="PANTHER" id="PTHR23063:SF52">
    <property type="entry name" value="LYSOPHOSPHATIDYLCHOLINE ACYLTRANSFERASE"/>
    <property type="match status" value="1"/>
</dbReference>
<name>A0A8J2SUK3_9STRA</name>
<dbReference type="GO" id="GO:0016746">
    <property type="term" value="F:acyltransferase activity"/>
    <property type="evidence" value="ECO:0007669"/>
    <property type="project" value="UniProtKB-KW"/>
</dbReference>
<evidence type="ECO:0000256" key="3">
    <source>
        <dbReference type="ARBA" id="ARBA00022679"/>
    </source>
</evidence>
<evidence type="ECO:0000256" key="1">
    <source>
        <dbReference type="ARBA" id="ARBA00004370"/>
    </source>
</evidence>
<feature type="transmembrane region" description="Helical" evidence="9">
    <location>
        <begin position="330"/>
        <end position="352"/>
    </location>
</feature>
<evidence type="ECO:0000313" key="12">
    <source>
        <dbReference type="Proteomes" id="UP000789595"/>
    </source>
</evidence>
<keyword evidence="5 9" id="KW-1133">Transmembrane helix</keyword>
<dbReference type="GO" id="GO:0006629">
    <property type="term" value="P:lipid metabolic process"/>
    <property type="evidence" value="ECO:0007669"/>
    <property type="project" value="UniProtKB-KW"/>
</dbReference>
<keyword evidence="4 9" id="KW-0812">Transmembrane</keyword>
<keyword evidence="8" id="KW-0012">Acyltransferase</keyword>
<evidence type="ECO:0000256" key="9">
    <source>
        <dbReference type="SAM" id="Phobius"/>
    </source>
</evidence>
<protein>
    <recommendedName>
        <fullName evidence="10">Phospholipid/glycerol acyltransferase domain-containing protein</fullName>
    </recommendedName>
</protein>
<dbReference type="OrthoDB" id="206008at2759"/>
<evidence type="ECO:0000256" key="6">
    <source>
        <dbReference type="ARBA" id="ARBA00023098"/>
    </source>
</evidence>
<evidence type="ECO:0000256" key="8">
    <source>
        <dbReference type="ARBA" id="ARBA00023315"/>
    </source>
</evidence>
<keyword evidence="7 9" id="KW-0472">Membrane</keyword>
<comment type="caution">
    <text evidence="11">The sequence shown here is derived from an EMBL/GenBank/DDBJ whole genome shotgun (WGS) entry which is preliminary data.</text>
</comment>
<evidence type="ECO:0000259" key="10">
    <source>
        <dbReference type="SMART" id="SM00563"/>
    </source>
</evidence>
<accession>A0A8J2SUK3</accession>
<dbReference type="AlphaFoldDB" id="A0A8J2SUK3"/>
<reference evidence="11" key="1">
    <citation type="submission" date="2021-11" db="EMBL/GenBank/DDBJ databases">
        <authorList>
            <consortium name="Genoscope - CEA"/>
            <person name="William W."/>
        </authorList>
    </citation>
    <scope>NUCLEOTIDE SEQUENCE</scope>
</reference>
<keyword evidence="6" id="KW-0443">Lipid metabolism</keyword>
<feature type="transmembrane region" description="Helical" evidence="9">
    <location>
        <begin position="427"/>
        <end position="446"/>
    </location>
</feature>
<feature type="domain" description="Phospholipid/glycerol acyltransferase" evidence="10">
    <location>
        <begin position="27"/>
        <end position="149"/>
    </location>
</feature>
<dbReference type="InterPro" id="IPR019402">
    <property type="entry name" value="CWH43_N"/>
</dbReference>
<organism evidence="11 12">
    <name type="scientific">Pelagomonas calceolata</name>
    <dbReference type="NCBI Taxonomy" id="35677"/>
    <lineage>
        <taxon>Eukaryota</taxon>
        <taxon>Sar</taxon>
        <taxon>Stramenopiles</taxon>
        <taxon>Ochrophyta</taxon>
        <taxon>Pelagophyceae</taxon>
        <taxon>Pelagomonadales</taxon>
        <taxon>Pelagomonadaceae</taxon>
        <taxon>Pelagomonas</taxon>
    </lineage>
</organism>
<feature type="transmembrane region" description="Helical" evidence="9">
    <location>
        <begin position="269"/>
        <end position="288"/>
    </location>
</feature>
<feature type="transmembrane region" description="Helical" evidence="9">
    <location>
        <begin position="376"/>
        <end position="395"/>
    </location>
</feature>
<dbReference type="PANTHER" id="PTHR23063">
    <property type="entry name" value="PHOSPHOLIPID ACYLTRANSFERASE"/>
    <property type="match status" value="1"/>
</dbReference>
<evidence type="ECO:0000256" key="5">
    <source>
        <dbReference type="ARBA" id="ARBA00022989"/>
    </source>
</evidence>
<keyword evidence="12" id="KW-1185">Reference proteome</keyword>
<comment type="similarity">
    <text evidence="2">Belongs to the 1-acyl-sn-glycerol-3-phosphate acyltransferase family.</text>
</comment>
<proteinExistence type="inferred from homology"/>
<comment type="subcellular location">
    <subcellularLocation>
        <location evidence="1">Membrane</location>
    </subcellularLocation>
</comment>
<evidence type="ECO:0000256" key="2">
    <source>
        <dbReference type="ARBA" id="ARBA00008655"/>
    </source>
</evidence>
<dbReference type="InterPro" id="IPR002123">
    <property type="entry name" value="Plipid/glycerol_acylTrfase"/>
</dbReference>
<sequence length="626" mass="68178">MCCFGVLPGLLAVDDRREKSDAAETPIVVLAPHHGLLEGLFAAYYFDARPMMMRTFAKLPVIGAIVRANGALLVELKRHKKGSSVAPADAKPSAAARQALATHAADYKGGRPVAVLPEGTTHNGASLLKFFEGAFKPLAPVQPVCVRFSGCVDGSFCGTLISHLARLLSAPYQRMTVTILPATRPLDGEDASAFAARVRAEMAAELGVPLSSYDAKSLNAEYYTAVPTVICLSAIGGGYAIWLAEGRDPFLPTISNTWDTAPGTYFSRWLVGLATGCLALLQVFIYPEAAAGRGSTKQKLCLRVSLAAILCLSVVGSICDSPNRQCKGNLYVHSFFAITWFVLYDLVMLVSYEQDLVLALLATICTTTRTTYHTRLWWVACLEWTNILLVLVWSARRVDRDLRWGFGRLQNTIWSITSDSLLKLCGVIYVSTLLVSCVMGLHAGYIPRNHRRFWFISDMWTQIPGNWLSRWAVMQGCHAGWVAHVAMFADTTSKLRKMGLVVAIVSLVGLSIVGCCDESENFPLHITGALVFFYGYDIWTVCAVLDDASSRARVTCAIVCWLCAPIHMRHIMHVPPSLLDTLAVLEWANALAIIGFMLLDGLVAHPSALAVGVVRAVPDGLEKPLL</sequence>
<dbReference type="Proteomes" id="UP000789595">
    <property type="component" value="Unassembled WGS sequence"/>
</dbReference>
<evidence type="ECO:0000256" key="4">
    <source>
        <dbReference type="ARBA" id="ARBA00022692"/>
    </source>
</evidence>
<dbReference type="Pfam" id="PF10277">
    <property type="entry name" value="Frag1"/>
    <property type="match status" value="1"/>
</dbReference>
<evidence type="ECO:0000256" key="7">
    <source>
        <dbReference type="ARBA" id="ARBA00023136"/>
    </source>
</evidence>
<dbReference type="GO" id="GO:0016020">
    <property type="term" value="C:membrane"/>
    <property type="evidence" value="ECO:0007669"/>
    <property type="project" value="UniProtKB-SubCell"/>
</dbReference>
<dbReference type="SUPFAM" id="SSF69593">
    <property type="entry name" value="Glycerol-3-phosphate (1)-acyltransferase"/>
    <property type="match status" value="1"/>
</dbReference>